<keyword evidence="12" id="KW-1185">Reference proteome</keyword>
<dbReference type="InterPro" id="IPR037382">
    <property type="entry name" value="Rsc/polybromo"/>
</dbReference>
<keyword evidence="5 8" id="KW-0103">Bromodomain</keyword>
<feature type="region of interest" description="Disordered" evidence="9">
    <location>
        <begin position="409"/>
        <end position="534"/>
    </location>
</feature>
<sequence length="688" mass="76502">MEKRKSNGADSGDLRASKRLRIVDKNTETATSTTQTGLAFLELIRKTSDKNGRRIATHFETLPPRRTNADYYKTVRMPISLQDVEKKLERGDFATLSELESFIKRMVLNAKEFYAKSSQQYEDAERVRKSTSNFMVKHNPAYKLIHGYSAVPTPIPDEPLDAEVAQEDEDDEADIDEGKDTEGEDAEVDDVDGEEHEDENEEAEQDDDGGEDEDEEDEQSKTPGRRKSSSARGTTRAVSVGEKQDGDYEGVPYQGLTFQQAQEKIMEEIIRRPDEEDENYAYFEPFFNLPSRTLKDYFQVIKDPLSIKKLQKLVKGIRSRTDRSGVTEFKSWAAFEDKASLLWENAYYYNEDGSVIVDMAKELEAKKMFRDELAQAKAVVQEPPQPKIKIKKTTATPASGKKITIHVANPRNNSTESATHKAVPSEPTTIIVSRREVTPAALDKMPNPTRSLPSAASPSPSVAATARDTKRESTLHASPTLSQRPSSTADAASGTITVRASSPATSRPAVTPIVPPKPAAPPRPAYESRFREQSRQPLVTNLAIKTHPALDAGERRYEIQLPSHPKLTQRSVTLNIPAGQWRQQLYVTLNPAIQKQQRPYKMFVISNGATLGPMPSPPPPSASSQNSATPPPPSDLDKHTHLYEINLHPGVNVIQVQLIVGLTKDQKLPNGADAELEKITVFASMVKF</sequence>
<dbReference type="Pfam" id="PF00439">
    <property type="entry name" value="Bromodomain"/>
    <property type="match status" value="2"/>
</dbReference>
<evidence type="ECO:0000256" key="6">
    <source>
        <dbReference type="ARBA" id="ARBA00023163"/>
    </source>
</evidence>
<dbReference type="Gene3D" id="1.20.920.10">
    <property type="entry name" value="Bromodomain-like"/>
    <property type="match status" value="2"/>
</dbReference>
<evidence type="ECO:0000313" key="11">
    <source>
        <dbReference type="EMBL" id="CAK7268709.1"/>
    </source>
</evidence>
<protein>
    <recommendedName>
        <fullName evidence="10">Bromo domain-containing protein</fullName>
    </recommendedName>
</protein>
<dbReference type="Pfam" id="PF22994">
    <property type="entry name" value="RSC4_Ig_like"/>
    <property type="match status" value="1"/>
</dbReference>
<comment type="subcellular location">
    <subcellularLocation>
        <location evidence="1">Nucleus</location>
    </subcellularLocation>
</comment>
<gene>
    <name evidence="11" type="ORF">SEPCBS119000_003199</name>
</gene>
<keyword evidence="3" id="KW-0156">Chromatin regulator</keyword>
<dbReference type="SUPFAM" id="SSF47370">
    <property type="entry name" value="Bromodomain"/>
    <property type="match status" value="2"/>
</dbReference>
<feature type="compositionally biased region" description="Acidic residues" evidence="9">
    <location>
        <begin position="182"/>
        <end position="218"/>
    </location>
</feature>
<accession>A0ABP0DLL8</accession>
<keyword evidence="7" id="KW-0539">Nucleus</keyword>
<dbReference type="PANTHER" id="PTHR16062:SF21">
    <property type="entry name" value="CHROMATIN STRUCTURE-REMODELING COMPLEX SUBUNIT RSC1-RELATED"/>
    <property type="match status" value="1"/>
</dbReference>
<feature type="compositionally biased region" description="Low complexity" evidence="9">
    <location>
        <begin position="448"/>
        <end position="466"/>
    </location>
</feature>
<dbReference type="SMART" id="SM00297">
    <property type="entry name" value="BROMO"/>
    <property type="match status" value="2"/>
</dbReference>
<comment type="caution">
    <text evidence="11">The sequence shown here is derived from an EMBL/GenBank/DDBJ whole genome shotgun (WGS) entry which is preliminary data.</text>
</comment>
<keyword evidence="6" id="KW-0804">Transcription</keyword>
<feature type="compositionally biased region" description="Acidic residues" evidence="9">
    <location>
        <begin position="165"/>
        <end position="175"/>
    </location>
</feature>
<dbReference type="EMBL" id="CAWUON010000039">
    <property type="protein sequence ID" value="CAK7268709.1"/>
    <property type="molecule type" value="Genomic_DNA"/>
</dbReference>
<evidence type="ECO:0000256" key="5">
    <source>
        <dbReference type="ARBA" id="ARBA00023117"/>
    </source>
</evidence>
<dbReference type="InterPro" id="IPR001487">
    <property type="entry name" value="Bromodomain"/>
</dbReference>
<feature type="region of interest" description="Disordered" evidence="9">
    <location>
        <begin position="165"/>
        <end position="249"/>
    </location>
</feature>
<feature type="region of interest" description="Disordered" evidence="9">
    <location>
        <begin position="609"/>
        <end position="639"/>
    </location>
</feature>
<feature type="compositionally biased region" description="Polar residues" evidence="9">
    <location>
        <begin position="475"/>
        <end position="505"/>
    </location>
</feature>
<keyword evidence="4" id="KW-0805">Transcription regulation</keyword>
<reference evidence="11 12" key="1">
    <citation type="submission" date="2024-01" db="EMBL/GenBank/DDBJ databases">
        <authorList>
            <person name="Allen C."/>
            <person name="Tagirdzhanova G."/>
        </authorList>
    </citation>
    <scope>NUCLEOTIDE SEQUENCE [LARGE SCALE GENOMIC DNA]</scope>
    <source>
        <strain evidence="11 12">CBS 119000</strain>
    </source>
</reference>
<dbReference type="InterPro" id="IPR054551">
    <property type="entry name" value="RSC4_Ig-like"/>
</dbReference>
<evidence type="ECO:0000259" key="10">
    <source>
        <dbReference type="PROSITE" id="PS50014"/>
    </source>
</evidence>
<dbReference type="InterPro" id="IPR036427">
    <property type="entry name" value="Bromodomain-like_sf"/>
</dbReference>
<organism evidence="11 12">
    <name type="scientific">Sporothrix epigloea</name>
    <dbReference type="NCBI Taxonomy" id="1892477"/>
    <lineage>
        <taxon>Eukaryota</taxon>
        <taxon>Fungi</taxon>
        <taxon>Dikarya</taxon>
        <taxon>Ascomycota</taxon>
        <taxon>Pezizomycotina</taxon>
        <taxon>Sordariomycetes</taxon>
        <taxon>Sordariomycetidae</taxon>
        <taxon>Ophiostomatales</taxon>
        <taxon>Ophiostomataceae</taxon>
        <taxon>Sporothrix</taxon>
    </lineage>
</organism>
<evidence type="ECO:0000256" key="7">
    <source>
        <dbReference type="ARBA" id="ARBA00023242"/>
    </source>
</evidence>
<name>A0ABP0DLL8_9PEZI</name>
<dbReference type="PANTHER" id="PTHR16062">
    <property type="entry name" value="SWI/SNF-RELATED"/>
    <property type="match status" value="1"/>
</dbReference>
<dbReference type="CDD" id="cd04369">
    <property type="entry name" value="Bromodomain"/>
    <property type="match status" value="2"/>
</dbReference>
<evidence type="ECO:0000256" key="4">
    <source>
        <dbReference type="ARBA" id="ARBA00023015"/>
    </source>
</evidence>
<dbReference type="PROSITE" id="PS50014">
    <property type="entry name" value="BROMODOMAIN_2"/>
    <property type="match status" value="2"/>
</dbReference>
<dbReference type="Proteomes" id="UP001642502">
    <property type="component" value="Unassembled WGS sequence"/>
</dbReference>
<evidence type="ECO:0000256" key="8">
    <source>
        <dbReference type="PROSITE-ProRule" id="PRU00035"/>
    </source>
</evidence>
<feature type="domain" description="Bromo" evidence="10">
    <location>
        <begin position="51"/>
        <end position="121"/>
    </location>
</feature>
<feature type="domain" description="Bromo" evidence="10">
    <location>
        <begin position="274"/>
        <end position="357"/>
    </location>
</feature>
<evidence type="ECO:0000256" key="1">
    <source>
        <dbReference type="ARBA" id="ARBA00004123"/>
    </source>
</evidence>
<feature type="compositionally biased region" description="Pro residues" evidence="9">
    <location>
        <begin position="513"/>
        <end position="524"/>
    </location>
</feature>
<evidence type="ECO:0000256" key="9">
    <source>
        <dbReference type="SAM" id="MobiDB-lite"/>
    </source>
</evidence>
<evidence type="ECO:0000256" key="3">
    <source>
        <dbReference type="ARBA" id="ARBA00022853"/>
    </source>
</evidence>
<proteinExistence type="predicted"/>
<evidence type="ECO:0000256" key="2">
    <source>
        <dbReference type="ARBA" id="ARBA00022737"/>
    </source>
</evidence>
<keyword evidence="2" id="KW-0677">Repeat</keyword>
<evidence type="ECO:0000313" key="12">
    <source>
        <dbReference type="Proteomes" id="UP001642502"/>
    </source>
</evidence>